<gene>
    <name evidence="4" type="ORF">ACHIPV_25820</name>
    <name evidence="2" type="ORF">ACHIPZ_12375</name>
    <name evidence="3" type="ORF">ACHIRB_11165</name>
</gene>
<organism evidence="2 5">
    <name type="scientific">Antrihabitans spumae</name>
    <dbReference type="NCBI Taxonomy" id="3373370"/>
    <lineage>
        <taxon>Bacteria</taxon>
        <taxon>Bacillati</taxon>
        <taxon>Actinomycetota</taxon>
        <taxon>Actinomycetes</taxon>
        <taxon>Mycobacteriales</taxon>
        <taxon>Nocardiaceae</taxon>
        <taxon>Antrihabitans</taxon>
    </lineage>
</organism>
<reference evidence="5 6" key="1">
    <citation type="submission" date="2024-10" db="EMBL/GenBank/DDBJ databases">
        <authorList>
            <person name="Riesco R."/>
        </authorList>
    </citation>
    <scope>NUCLEOTIDE SEQUENCE [LARGE SCALE GENOMIC DNA]</scope>
    <source>
        <strain evidence="4 6">NCIMB 15448</strain>
        <strain evidence="2 5">NCIMB 15449</strain>
        <strain evidence="3 7">NCIMB 15450</strain>
    </source>
</reference>
<evidence type="ECO:0008006" key="8">
    <source>
        <dbReference type="Google" id="ProtNLM"/>
    </source>
</evidence>
<keyword evidence="7" id="KW-1185">Reference proteome</keyword>
<dbReference type="RefSeq" id="WP_395114574.1">
    <property type="nucleotide sequence ID" value="NZ_JBIMSN010000046.1"/>
</dbReference>
<dbReference type="Proteomes" id="UP001609176">
    <property type="component" value="Unassembled WGS sequence"/>
</dbReference>
<evidence type="ECO:0000313" key="6">
    <source>
        <dbReference type="Proteomes" id="UP001609176"/>
    </source>
</evidence>
<protein>
    <recommendedName>
        <fullName evidence="8">Secreted protein</fullName>
    </recommendedName>
</protein>
<feature type="signal peptide" evidence="1">
    <location>
        <begin position="1"/>
        <end position="32"/>
    </location>
</feature>
<dbReference type="Proteomes" id="UP001609175">
    <property type="component" value="Unassembled WGS sequence"/>
</dbReference>
<dbReference type="EMBL" id="JBIMSO010000049">
    <property type="protein sequence ID" value="MFH5208984.1"/>
    <property type="molecule type" value="Genomic_DNA"/>
</dbReference>
<evidence type="ECO:0000313" key="7">
    <source>
        <dbReference type="Proteomes" id="UP001609219"/>
    </source>
</evidence>
<sequence>MNKSSAKKTGRIGLLLAVAVGTAMSTAQPATAGPGEPSVMVQTVGREIIVSVSRGFAAGGVPDPNCTPTVREASFGGAPQFDWSPPTVSEAVASGATPNPTNRSTVTVPRDGTYAVGAVCRDPWGQFFAPAIAVQVGNPAPRGPGFETTLWTQPIPIPTEVTRAISVTVHNSGSGGPCGAAVKQVAGPGNYEFQSSKPEQFADPGTSRTMSAIQPGPGTYAVVGICGSTPSYPPVFLFVP</sequence>
<name>A0ABW7JPA3_9NOCA</name>
<evidence type="ECO:0000313" key="3">
    <source>
        <dbReference type="EMBL" id="MFH5229132.1"/>
    </source>
</evidence>
<proteinExistence type="predicted"/>
<dbReference type="EMBL" id="JBIMSN010000046">
    <property type="protein sequence ID" value="MFH5229132.1"/>
    <property type="molecule type" value="Genomic_DNA"/>
</dbReference>
<evidence type="ECO:0000313" key="2">
    <source>
        <dbReference type="EMBL" id="MFH5208984.1"/>
    </source>
</evidence>
<comment type="caution">
    <text evidence="2">The sequence shown here is derived from an EMBL/GenBank/DDBJ whole genome shotgun (WGS) entry which is preliminary data.</text>
</comment>
<keyword evidence="1" id="KW-0732">Signal</keyword>
<dbReference type="EMBL" id="JBIMSP010000067">
    <property type="protein sequence ID" value="MFH5245268.1"/>
    <property type="molecule type" value="Genomic_DNA"/>
</dbReference>
<dbReference type="Proteomes" id="UP001609219">
    <property type="component" value="Unassembled WGS sequence"/>
</dbReference>
<evidence type="ECO:0000313" key="4">
    <source>
        <dbReference type="EMBL" id="MFH5245268.1"/>
    </source>
</evidence>
<feature type="chain" id="PRO_5045033537" description="Secreted protein" evidence="1">
    <location>
        <begin position="33"/>
        <end position="240"/>
    </location>
</feature>
<evidence type="ECO:0000313" key="5">
    <source>
        <dbReference type="Proteomes" id="UP001609175"/>
    </source>
</evidence>
<evidence type="ECO:0000256" key="1">
    <source>
        <dbReference type="SAM" id="SignalP"/>
    </source>
</evidence>
<accession>A0ABW7JPA3</accession>